<evidence type="ECO:0000313" key="4">
    <source>
        <dbReference type="EMBL" id="MBK5145489.1"/>
    </source>
</evidence>
<feature type="domain" description="Gp5/Type VI secretion system Vgr protein OB-fold" evidence="2">
    <location>
        <begin position="392"/>
        <end position="441"/>
    </location>
</feature>
<evidence type="ECO:0000256" key="1">
    <source>
        <dbReference type="ARBA" id="ARBA00005558"/>
    </source>
</evidence>
<name>A0ABS1IUY0_9GAMM</name>
<feature type="domain" description="Gp5/Type VI secretion system Vgr C-terminal trimerisation" evidence="3">
    <location>
        <begin position="459"/>
        <end position="568"/>
    </location>
</feature>
<sequence>MDTGLYFSCKVGDLPESTFDVVDFTLEEALSTLFKLEVQVASNDANINMDEQLLQKASLTIKVDGQVKRTINGIIEEAFRGDSGFHRTYYTFTIRPELWLLTLTQDNRIFHFNSIPDILDQLLQKYNIRFESKLIDTHKQWEYTTQRNETDYDFFSRLAAEEGIVFWFEENQLFYSDSRTGMTGGENLLYNAHAQSANRESVIHKLQYGARMKPNAVHLKDYKFSHPDVGLDSKVKQPGKRPLFTIYESYGRYDDDGVAQQYAKYRLEAHQANSLSGQAESNCIQMMPGKIFTIAEHPADAINSNWQVVSIVHRGTLPQSVAEESSDAVAVITNQFSFIPGSVDWRAPFSPKPTVYGDETATVVGPAGEEIYVNEYGQIKIHFHWNKYDAPDENASCWIRVSQNWNGDGFGFLSTPRIGQEVVVSYLNGDIDQPIVMGTTYNGKNSPPLDLPAAKTQMSIKSKTHKGDGFNELRFEDSNGKQEVFMHAQRDMNTSVRNNRTTDVDKDHTENIGQHQTVNVTSNQSTNVGGNQSIDVKGQRTDHVVLDETVNIDANQTITVGADQKIEVVGNRTDHVKVNETVNIDGNQETTIKGTHTVKVSQKQDVTITGPETTTYENTHNFTINGVQTITAKQARNLTVNGKLTEKFTASHDMNVTGNQKIDVTAKQSTHAKVIDINGDDEINITCGGSSLKLKSDGTITLKGNKFVVEMADKMSVDAGKIELN</sequence>
<dbReference type="Proteomes" id="UP001296921">
    <property type="component" value="Unassembled WGS sequence"/>
</dbReference>
<gene>
    <name evidence="4" type="primary">tssI</name>
    <name evidence="4" type="ORF">I2494_17535</name>
</gene>
<dbReference type="Pfam" id="PF04717">
    <property type="entry name" value="Phage_base_V"/>
    <property type="match status" value="1"/>
</dbReference>
<dbReference type="InterPro" id="IPR006531">
    <property type="entry name" value="Gp5/Vgr_OB"/>
</dbReference>
<organism evidence="4 5">
    <name type="scientific">Limnobaculum allomyrinae</name>
    <dbReference type="NCBI Taxonomy" id="2791986"/>
    <lineage>
        <taxon>Bacteria</taxon>
        <taxon>Pseudomonadati</taxon>
        <taxon>Pseudomonadota</taxon>
        <taxon>Gammaproteobacteria</taxon>
        <taxon>Enterobacterales</taxon>
        <taxon>Budviciaceae</taxon>
        <taxon>Limnobaculum</taxon>
    </lineage>
</organism>
<evidence type="ECO:0000313" key="5">
    <source>
        <dbReference type="Proteomes" id="UP001296921"/>
    </source>
</evidence>
<proteinExistence type="inferred from homology"/>
<reference evidence="4 5" key="1">
    <citation type="submission" date="2020-11" db="EMBL/GenBank/DDBJ databases">
        <title>Insectihabitans protaetiae gen. nov. sp. nov. and Insectihabitans allomyrinae sp. nov., isolated from larvae of Protaetia brevitarsis seulensis and Allomyrina dichotoma, respectively.</title>
        <authorList>
            <person name="Lee S.D."/>
            <person name="Byeon Y.-S."/>
            <person name="Kim S.-M."/>
            <person name="Yang H.L."/>
            <person name="Kim I.S."/>
        </authorList>
    </citation>
    <scope>NUCLEOTIDE SEQUENCE [LARGE SCALE GENOMIC DNA]</scope>
    <source>
        <strain evidence="4 5">BWR-B9</strain>
    </source>
</reference>
<keyword evidence="5" id="KW-1185">Reference proteome</keyword>
<dbReference type="RefSeq" id="WP_218468374.1">
    <property type="nucleotide sequence ID" value="NZ_JADRCR010000011.1"/>
</dbReference>
<evidence type="ECO:0000259" key="2">
    <source>
        <dbReference type="Pfam" id="PF04717"/>
    </source>
</evidence>
<dbReference type="InterPro" id="IPR006533">
    <property type="entry name" value="T6SS_Vgr_RhsGE"/>
</dbReference>
<evidence type="ECO:0000259" key="3">
    <source>
        <dbReference type="Pfam" id="PF22178"/>
    </source>
</evidence>
<dbReference type="InterPro" id="IPR054030">
    <property type="entry name" value="Gp5_Vgr_C"/>
</dbReference>
<dbReference type="EMBL" id="JADRCR010000011">
    <property type="protein sequence ID" value="MBK5145489.1"/>
    <property type="molecule type" value="Genomic_DNA"/>
</dbReference>
<dbReference type="InterPro" id="IPR017847">
    <property type="entry name" value="T6SS_RhsGE_Vgr_subset"/>
</dbReference>
<comment type="similarity">
    <text evidence="1">Belongs to the VgrG protein family.</text>
</comment>
<dbReference type="Pfam" id="PF22178">
    <property type="entry name" value="Gp5_trimer_C"/>
    <property type="match status" value="1"/>
</dbReference>
<accession>A0ABS1IUY0</accession>
<dbReference type="NCBIfam" id="TIGR01646">
    <property type="entry name" value="vgr_GE"/>
    <property type="match status" value="1"/>
</dbReference>
<protein>
    <submittedName>
        <fullName evidence="4">Type VI secretion system tip protein VgrG</fullName>
    </submittedName>
</protein>
<dbReference type="NCBIfam" id="TIGR03361">
    <property type="entry name" value="VI_Rhs_Vgr"/>
    <property type="match status" value="1"/>
</dbReference>
<comment type="caution">
    <text evidence="4">The sequence shown here is derived from an EMBL/GenBank/DDBJ whole genome shotgun (WGS) entry which is preliminary data.</text>
</comment>
<dbReference type="Pfam" id="PF05954">
    <property type="entry name" value="Phage_GPD"/>
    <property type="match status" value="1"/>
</dbReference>